<accession>X1CVG0</accession>
<gene>
    <name evidence="1" type="ORF">S01H4_30482</name>
</gene>
<evidence type="ECO:0000313" key="1">
    <source>
        <dbReference type="EMBL" id="GAG88181.1"/>
    </source>
</evidence>
<protein>
    <submittedName>
        <fullName evidence="1">Uncharacterized protein</fullName>
    </submittedName>
</protein>
<name>X1CVG0_9ZZZZ</name>
<comment type="caution">
    <text evidence="1">The sequence shown here is derived from an EMBL/GenBank/DDBJ whole genome shotgun (WGS) entry which is preliminary data.</text>
</comment>
<dbReference type="AlphaFoldDB" id="X1CVG0"/>
<organism evidence="1">
    <name type="scientific">marine sediment metagenome</name>
    <dbReference type="NCBI Taxonomy" id="412755"/>
    <lineage>
        <taxon>unclassified sequences</taxon>
        <taxon>metagenomes</taxon>
        <taxon>ecological metagenomes</taxon>
    </lineage>
</organism>
<proteinExistence type="predicted"/>
<reference evidence="1" key="1">
    <citation type="journal article" date="2014" name="Front. Microbiol.">
        <title>High frequency of phylogenetically diverse reductive dehalogenase-homologous genes in deep subseafloor sedimentary metagenomes.</title>
        <authorList>
            <person name="Kawai M."/>
            <person name="Futagami T."/>
            <person name="Toyoda A."/>
            <person name="Takaki Y."/>
            <person name="Nishi S."/>
            <person name="Hori S."/>
            <person name="Arai W."/>
            <person name="Tsubouchi T."/>
            <person name="Morono Y."/>
            <person name="Uchiyama I."/>
            <person name="Ito T."/>
            <person name="Fujiyama A."/>
            <person name="Inagaki F."/>
            <person name="Takami H."/>
        </authorList>
    </citation>
    <scope>NUCLEOTIDE SEQUENCE</scope>
    <source>
        <strain evidence="1">Expedition CK06-06</strain>
    </source>
</reference>
<sequence length="47" mass="5660">MDQNIGDKVLISQNYLQFFPYEQFRVSQEDIIRQIEQSARTKKTYCS</sequence>
<dbReference type="EMBL" id="BART01015739">
    <property type="protein sequence ID" value="GAG88181.1"/>
    <property type="molecule type" value="Genomic_DNA"/>
</dbReference>